<comment type="similarity">
    <text evidence="2">Belongs to the dethiobiotin synthetase family.</text>
</comment>
<proteinExistence type="inferred from homology"/>
<feature type="binding site" evidence="2">
    <location>
        <position position="40"/>
    </location>
    <ligand>
        <name>substrate</name>
    </ligand>
</feature>
<comment type="subunit">
    <text evidence="2">Homodimer.</text>
</comment>
<dbReference type="InterPro" id="IPR004472">
    <property type="entry name" value="DTB_synth_BioD"/>
</dbReference>
<comment type="caution">
    <text evidence="2">Lacks conserved residue(s) required for the propagation of feature annotation.</text>
</comment>
<dbReference type="NCBIfam" id="TIGR00347">
    <property type="entry name" value="bioD"/>
    <property type="match status" value="1"/>
</dbReference>
<evidence type="ECO:0000313" key="3">
    <source>
        <dbReference type="EMBL" id="QKQ24590.1"/>
    </source>
</evidence>
<dbReference type="CDD" id="cd03109">
    <property type="entry name" value="DTBS"/>
    <property type="match status" value="1"/>
</dbReference>
<feature type="binding site" evidence="2">
    <location>
        <begin position="110"/>
        <end position="113"/>
    </location>
    <ligand>
        <name>ATP</name>
        <dbReference type="ChEBI" id="CHEBI:30616"/>
    </ligand>
</feature>
<keyword evidence="2" id="KW-0479">Metal-binding</keyword>
<dbReference type="Proteomes" id="UP000509429">
    <property type="component" value="Chromosome"/>
</dbReference>
<feature type="binding site" evidence="2">
    <location>
        <begin position="170"/>
        <end position="171"/>
    </location>
    <ligand>
        <name>ATP</name>
        <dbReference type="ChEBI" id="CHEBI:30616"/>
    </ligand>
</feature>
<feature type="binding site" evidence="2">
    <location>
        <position position="53"/>
    </location>
    <ligand>
        <name>ATP</name>
        <dbReference type="ChEBI" id="CHEBI:30616"/>
    </ligand>
</feature>
<feature type="binding site" evidence="2">
    <location>
        <position position="16"/>
    </location>
    <ligand>
        <name>Mg(2+)</name>
        <dbReference type="ChEBI" id="CHEBI:18420"/>
    </ligand>
</feature>
<dbReference type="Gene3D" id="3.40.50.300">
    <property type="entry name" value="P-loop containing nucleotide triphosphate hydrolases"/>
    <property type="match status" value="1"/>
</dbReference>
<gene>
    <name evidence="2 3" type="primary">bioD</name>
    <name evidence="3" type="ORF">HUE58_05665</name>
</gene>
<keyword evidence="2" id="KW-0963">Cytoplasm</keyword>
<comment type="catalytic activity">
    <reaction evidence="2">
        <text>(7R,8S)-7,8-diammoniononanoate + CO2 + ATP = (4R,5S)-dethiobiotin + ADP + phosphate + 3 H(+)</text>
        <dbReference type="Rhea" id="RHEA:15805"/>
        <dbReference type="ChEBI" id="CHEBI:15378"/>
        <dbReference type="ChEBI" id="CHEBI:16526"/>
        <dbReference type="ChEBI" id="CHEBI:30616"/>
        <dbReference type="ChEBI" id="CHEBI:43474"/>
        <dbReference type="ChEBI" id="CHEBI:149469"/>
        <dbReference type="ChEBI" id="CHEBI:149473"/>
        <dbReference type="ChEBI" id="CHEBI:456216"/>
        <dbReference type="EC" id="6.3.3.3"/>
    </reaction>
</comment>
<dbReference type="EC" id="6.3.3.3" evidence="2"/>
<accession>A0A6N0HQS0</accession>
<feature type="active site" evidence="2">
    <location>
        <position position="36"/>
    </location>
</feature>
<keyword evidence="2" id="KW-0067">ATP-binding</keyword>
<dbReference type="KEGG" id="reo:HUE58_05665"/>
<evidence type="ECO:0000256" key="2">
    <source>
        <dbReference type="HAMAP-Rule" id="MF_00336"/>
    </source>
</evidence>
<comment type="pathway">
    <text evidence="2">Cofactor biosynthesis; biotin biosynthesis; biotin from 7,8-diaminononanoate: step 1/2.</text>
</comment>
<dbReference type="GO" id="GO:0004141">
    <property type="term" value="F:dethiobiotin synthase activity"/>
    <property type="evidence" value="ECO:0007669"/>
    <property type="project" value="UniProtKB-UniRule"/>
</dbReference>
<dbReference type="PANTHER" id="PTHR43210">
    <property type="entry name" value="DETHIOBIOTIN SYNTHETASE"/>
    <property type="match status" value="1"/>
</dbReference>
<evidence type="ECO:0000313" key="4">
    <source>
        <dbReference type="Proteomes" id="UP000509429"/>
    </source>
</evidence>
<feature type="binding site" evidence="2">
    <location>
        <position position="110"/>
    </location>
    <ligand>
        <name>Mg(2+)</name>
        <dbReference type="ChEBI" id="CHEBI:18420"/>
    </ligand>
</feature>
<comment type="cofactor">
    <cofactor evidence="2">
        <name>Mg(2+)</name>
        <dbReference type="ChEBI" id="CHEBI:18420"/>
    </cofactor>
</comment>
<dbReference type="EMBL" id="CP054490">
    <property type="protein sequence ID" value="QKQ24590.1"/>
    <property type="molecule type" value="Genomic_DNA"/>
</dbReference>
<dbReference type="SUPFAM" id="SSF52540">
    <property type="entry name" value="P-loop containing nucleoside triphosphate hydrolases"/>
    <property type="match status" value="1"/>
</dbReference>
<dbReference type="RefSeq" id="WP_174606026.1">
    <property type="nucleotide sequence ID" value="NZ_CP054490.1"/>
</dbReference>
<evidence type="ECO:0000256" key="1">
    <source>
        <dbReference type="ARBA" id="ARBA00022756"/>
    </source>
</evidence>
<keyword evidence="2 3" id="KW-0436">Ligase</keyword>
<dbReference type="AlphaFoldDB" id="A0A6N0HQS0"/>
<dbReference type="PIRSF" id="PIRSF006755">
    <property type="entry name" value="DTB_synth"/>
    <property type="match status" value="1"/>
</dbReference>
<dbReference type="InterPro" id="IPR027417">
    <property type="entry name" value="P-loop_NTPase"/>
</dbReference>
<name>A0A6N0HQS0_9GAMM</name>
<dbReference type="UniPathway" id="UPA00078">
    <property type="reaction ID" value="UER00161"/>
</dbReference>
<feature type="binding site" evidence="2">
    <location>
        <begin position="12"/>
        <end position="17"/>
    </location>
    <ligand>
        <name>ATP</name>
        <dbReference type="ChEBI" id="CHEBI:30616"/>
    </ligand>
</feature>
<dbReference type="Pfam" id="PF13500">
    <property type="entry name" value="AAA_26"/>
    <property type="match status" value="1"/>
</dbReference>
<dbReference type="GO" id="GO:0009102">
    <property type="term" value="P:biotin biosynthetic process"/>
    <property type="evidence" value="ECO:0007669"/>
    <property type="project" value="UniProtKB-UniRule"/>
</dbReference>
<feature type="binding site" evidence="2">
    <location>
        <position position="53"/>
    </location>
    <ligand>
        <name>Mg(2+)</name>
        <dbReference type="ChEBI" id="CHEBI:18420"/>
    </ligand>
</feature>
<dbReference type="PANTHER" id="PTHR43210:SF5">
    <property type="entry name" value="DETHIOBIOTIN SYNTHETASE"/>
    <property type="match status" value="1"/>
</dbReference>
<dbReference type="GO" id="GO:0000287">
    <property type="term" value="F:magnesium ion binding"/>
    <property type="evidence" value="ECO:0007669"/>
    <property type="project" value="UniProtKB-UniRule"/>
</dbReference>
<organism evidence="3 4">
    <name type="scientific">Candidatus Ruthia endofausta</name>
    <dbReference type="NCBI Taxonomy" id="2738852"/>
    <lineage>
        <taxon>Bacteria</taxon>
        <taxon>Pseudomonadati</taxon>
        <taxon>Pseudomonadota</taxon>
        <taxon>Gammaproteobacteria</taxon>
        <taxon>Candidatus Pseudothioglobaceae</taxon>
        <taxon>Candidatus Ruthturnera</taxon>
    </lineage>
</organism>
<keyword evidence="2" id="KW-0547">Nucleotide-binding</keyword>
<keyword evidence="4" id="KW-1185">Reference proteome</keyword>
<keyword evidence="2" id="KW-0460">Magnesium</keyword>
<protein>
    <recommendedName>
        <fullName evidence="2">ATP-dependent dethiobiotin synthetase BioD</fullName>
        <ecNumber evidence="2">6.3.3.3</ecNumber>
    </recommendedName>
    <alternativeName>
        <fullName evidence="2">DTB synthetase</fullName>
        <shortName evidence="2">DTBS</shortName>
    </alternativeName>
    <alternativeName>
        <fullName evidence="2">Dethiobiotin synthase</fullName>
    </alternativeName>
</protein>
<keyword evidence="1 2" id="KW-0093">Biotin biosynthesis</keyword>
<comment type="subcellular location">
    <subcellularLocation>
        <location evidence="2">Cytoplasm</location>
    </subcellularLocation>
</comment>
<dbReference type="GO" id="GO:0005829">
    <property type="term" value="C:cytosol"/>
    <property type="evidence" value="ECO:0007669"/>
    <property type="project" value="TreeGrafter"/>
</dbReference>
<dbReference type="GO" id="GO:0005524">
    <property type="term" value="F:ATP binding"/>
    <property type="evidence" value="ECO:0007669"/>
    <property type="project" value="UniProtKB-UniRule"/>
</dbReference>
<dbReference type="HAMAP" id="MF_00336">
    <property type="entry name" value="BioD"/>
    <property type="match status" value="1"/>
</dbReference>
<reference evidence="3 4" key="1">
    <citation type="submission" date="2020-05" db="EMBL/GenBank/DDBJ databases">
        <title>Horizontal transmission and recombination maintain forever young bacterial symbiont genomes.</title>
        <authorList>
            <person name="Russell S.L."/>
            <person name="Pepper-Tunick E."/>
            <person name="Svedberg J."/>
            <person name="Byrne A."/>
            <person name="Ruelas Castillo J."/>
            <person name="Vollmers C."/>
            <person name="Beinart R.A."/>
            <person name="Corbett-Detig R."/>
        </authorList>
    </citation>
    <scope>NUCLEOTIDE SEQUENCE [LARGE SCALE GENOMIC DNA]</scope>
    <source>
        <strain evidence="3">JDF_Ridge</strain>
    </source>
</reference>
<comment type="function">
    <text evidence="2">Catalyzes a mechanistically unusual reaction, the ATP-dependent insertion of CO2 between the N7 and N8 nitrogen atoms of 7,8-diaminopelargonic acid (DAPA, also called 7,8-diammoniononanoate) to form a ureido ring.</text>
</comment>
<sequence length="213" mass="23128">MKGLFISGSDTNVGKTFIAQHLIRLLSSTLKVSVRKPVESDCENQNGQLIPKDALLLSKACNINEPIDKVCRYKFEACSSAQMASQALGLKLTLDDLVDACMVDEFVVVEGAGGLLSPIAIQALNSDLIQVLDMPVVLVVKDELGAVNQALLSINAAQRYGLNISMLVLNQIQPNLLKNAQEIAQYTDININVFNQDDLAAFESQVEKILLVI</sequence>